<keyword evidence="1" id="KW-0732">Signal</keyword>
<reference evidence="2" key="2">
    <citation type="journal article" date="2015" name="Fish Shellfish Immunol.">
        <title>Early steps in the European eel (Anguilla anguilla)-Vibrio vulnificus interaction in the gills: Role of the RtxA13 toxin.</title>
        <authorList>
            <person name="Callol A."/>
            <person name="Pajuelo D."/>
            <person name="Ebbesson L."/>
            <person name="Teles M."/>
            <person name="MacKenzie S."/>
            <person name="Amaro C."/>
        </authorList>
    </citation>
    <scope>NUCLEOTIDE SEQUENCE</scope>
</reference>
<feature type="signal peptide" evidence="1">
    <location>
        <begin position="1"/>
        <end position="23"/>
    </location>
</feature>
<evidence type="ECO:0000313" key="2">
    <source>
        <dbReference type="EMBL" id="JAH47369.1"/>
    </source>
</evidence>
<sequence>MAPFVQLGTIWFLMVPIVQLCTSSPREEDRPVCSRLLHRFGFICTSLFVTCFYKLHCEAL</sequence>
<accession>A0A0E9T1B5</accession>
<feature type="chain" id="PRO_5002432472" evidence="1">
    <location>
        <begin position="24"/>
        <end position="60"/>
    </location>
</feature>
<name>A0A0E9T1B5_ANGAN</name>
<dbReference type="EMBL" id="GBXM01061208">
    <property type="protein sequence ID" value="JAH47369.1"/>
    <property type="molecule type" value="Transcribed_RNA"/>
</dbReference>
<organism evidence="2">
    <name type="scientific">Anguilla anguilla</name>
    <name type="common">European freshwater eel</name>
    <name type="synonym">Muraena anguilla</name>
    <dbReference type="NCBI Taxonomy" id="7936"/>
    <lineage>
        <taxon>Eukaryota</taxon>
        <taxon>Metazoa</taxon>
        <taxon>Chordata</taxon>
        <taxon>Craniata</taxon>
        <taxon>Vertebrata</taxon>
        <taxon>Euteleostomi</taxon>
        <taxon>Actinopterygii</taxon>
        <taxon>Neopterygii</taxon>
        <taxon>Teleostei</taxon>
        <taxon>Anguilliformes</taxon>
        <taxon>Anguillidae</taxon>
        <taxon>Anguilla</taxon>
    </lineage>
</organism>
<protein>
    <submittedName>
        <fullName evidence="2">Uncharacterized protein</fullName>
    </submittedName>
</protein>
<dbReference type="AlphaFoldDB" id="A0A0E9T1B5"/>
<evidence type="ECO:0000256" key="1">
    <source>
        <dbReference type="SAM" id="SignalP"/>
    </source>
</evidence>
<reference evidence="2" key="1">
    <citation type="submission" date="2014-11" db="EMBL/GenBank/DDBJ databases">
        <authorList>
            <person name="Amaro Gonzalez C."/>
        </authorList>
    </citation>
    <scope>NUCLEOTIDE SEQUENCE</scope>
</reference>
<proteinExistence type="predicted"/>